<feature type="region of interest" description="Disordered" evidence="1">
    <location>
        <begin position="1"/>
        <end position="24"/>
    </location>
</feature>
<dbReference type="EMBL" id="CAKKNE010000005">
    <property type="protein sequence ID" value="CAH0377325.1"/>
    <property type="molecule type" value="Genomic_DNA"/>
</dbReference>
<reference evidence="2" key="1">
    <citation type="submission" date="2021-11" db="EMBL/GenBank/DDBJ databases">
        <authorList>
            <consortium name="Genoscope - CEA"/>
            <person name="William W."/>
        </authorList>
    </citation>
    <scope>NUCLEOTIDE SEQUENCE</scope>
</reference>
<organism evidence="2 3">
    <name type="scientific">Pelagomonas calceolata</name>
    <dbReference type="NCBI Taxonomy" id="35677"/>
    <lineage>
        <taxon>Eukaryota</taxon>
        <taxon>Sar</taxon>
        <taxon>Stramenopiles</taxon>
        <taxon>Ochrophyta</taxon>
        <taxon>Pelagophyceae</taxon>
        <taxon>Pelagomonadales</taxon>
        <taxon>Pelagomonadaceae</taxon>
        <taxon>Pelagomonas</taxon>
    </lineage>
</organism>
<feature type="region of interest" description="Disordered" evidence="1">
    <location>
        <begin position="93"/>
        <end position="112"/>
    </location>
</feature>
<dbReference type="AlphaFoldDB" id="A0A8J2T0V2"/>
<feature type="compositionally biased region" description="Low complexity" evidence="1">
    <location>
        <begin position="196"/>
        <end position="207"/>
    </location>
</feature>
<sequence>MAVHTPTGAASPTAHDFGPDGDRAPARSVLEIVRDVAGVGPNDIAPEWRLLWSSAAAAMAVGASGGLGQLTPPPNQQSRDLLPATVSPNVQRLSVPRPVLPPPPSVEPARPSVLPDVIRRNVLQEARSLSANQVDDRRAPPARKTNGRPHNKAADHYRQGAALPRLERRRAPAPAAGGPVRKNRRRKGGLKAYGGAAPARRAAPPAREAAKPMPRVDADALRAIVGDMPNVKKKEMLLEMLLDYDGLPPGVPSFAGR</sequence>
<name>A0A8J2T0V2_9STRA</name>
<evidence type="ECO:0000313" key="2">
    <source>
        <dbReference type="EMBL" id="CAH0377325.1"/>
    </source>
</evidence>
<keyword evidence="3" id="KW-1185">Reference proteome</keyword>
<comment type="caution">
    <text evidence="2">The sequence shown here is derived from an EMBL/GenBank/DDBJ whole genome shotgun (WGS) entry which is preliminary data.</text>
</comment>
<evidence type="ECO:0000313" key="3">
    <source>
        <dbReference type="Proteomes" id="UP000789595"/>
    </source>
</evidence>
<feature type="region of interest" description="Disordered" evidence="1">
    <location>
        <begin position="124"/>
        <end position="214"/>
    </location>
</feature>
<accession>A0A8J2T0V2</accession>
<proteinExistence type="predicted"/>
<dbReference type="Proteomes" id="UP000789595">
    <property type="component" value="Unassembled WGS sequence"/>
</dbReference>
<protein>
    <submittedName>
        <fullName evidence="2">Uncharacterized protein</fullName>
    </submittedName>
</protein>
<evidence type="ECO:0000256" key="1">
    <source>
        <dbReference type="SAM" id="MobiDB-lite"/>
    </source>
</evidence>
<gene>
    <name evidence="2" type="ORF">PECAL_5P18870</name>
</gene>